<sequence>MGRLARSPTVQTFLLFLLVFAVQVPLSLLGLGGLFVLTPRAAPIPLVLSVYAHAGIGHLLANSVA</sequence>
<comment type="caution">
    <text evidence="2">The sequence shown here is derived from an EMBL/GenBank/DDBJ whole genome shotgun (WGS) entry which is preliminary data.</text>
</comment>
<evidence type="ECO:0000313" key="2">
    <source>
        <dbReference type="EMBL" id="MFC6724862.1"/>
    </source>
</evidence>
<keyword evidence="2" id="KW-0378">Hydrolase</keyword>
<keyword evidence="2" id="KW-0645">Protease</keyword>
<dbReference type="Proteomes" id="UP001596328">
    <property type="component" value="Unassembled WGS sequence"/>
</dbReference>
<dbReference type="GO" id="GO:0008233">
    <property type="term" value="F:peptidase activity"/>
    <property type="evidence" value="ECO:0007669"/>
    <property type="project" value="UniProtKB-KW"/>
</dbReference>
<organism evidence="2 3">
    <name type="scientific">Halobium palmae</name>
    <dbReference type="NCBI Taxonomy" id="1776492"/>
    <lineage>
        <taxon>Archaea</taxon>
        <taxon>Methanobacteriati</taxon>
        <taxon>Methanobacteriota</taxon>
        <taxon>Stenosarchaea group</taxon>
        <taxon>Halobacteria</taxon>
        <taxon>Halobacteriales</taxon>
        <taxon>Haloferacaceae</taxon>
        <taxon>Halobium</taxon>
    </lineage>
</organism>
<accession>A0ABD5S018</accession>
<reference evidence="2 3" key="1">
    <citation type="journal article" date="2019" name="Int. J. Syst. Evol. Microbiol.">
        <title>The Global Catalogue of Microorganisms (GCM) 10K type strain sequencing project: providing services to taxonomists for standard genome sequencing and annotation.</title>
        <authorList>
            <consortium name="The Broad Institute Genomics Platform"/>
            <consortium name="The Broad Institute Genome Sequencing Center for Infectious Disease"/>
            <person name="Wu L."/>
            <person name="Ma J."/>
        </authorList>
    </citation>
    <scope>NUCLEOTIDE SEQUENCE [LARGE SCALE GENOMIC DNA]</scope>
    <source>
        <strain evidence="2 3">NBRC 111368</strain>
    </source>
</reference>
<feature type="non-terminal residue" evidence="2">
    <location>
        <position position="65"/>
    </location>
</feature>
<dbReference type="EMBL" id="JBHSWU010000304">
    <property type="protein sequence ID" value="MFC6724862.1"/>
    <property type="molecule type" value="Genomic_DNA"/>
</dbReference>
<protein>
    <submittedName>
        <fullName evidence="2">Rhomboid family intramembrane serine protease</fullName>
    </submittedName>
</protein>
<evidence type="ECO:0000256" key="1">
    <source>
        <dbReference type="SAM" id="Phobius"/>
    </source>
</evidence>
<keyword evidence="3" id="KW-1185">Reference proteome</keyword>
<proteinExistence type="predicted"/>
<keyword evidence="1" id="KW-1133">Transmembrane helix</keyword>
<dbReference type="AlphaFoldDB" id="A0ABD5S018"/>
<evidence type="ECO:0000313" key="3">
    <source>
        <dbReference type="Proteomes" id="UP001596328"/>
    </source>
</evidence>
<dbReference type="GO" id="GO:0006508">
    <property type="term" value="P:proteolysis"/>
    <property type="evidence" value="ECO:0007669"/>
    <property type="project" value="UniProtKB-KW"/>
</dbReference>
<keyword evidence="1" id="KW-0472">Membrane</keyword>
<keyword evidence="1" id="KW-0812">Transmembrane</keyword>
<name>A0ABD5S018_9EURY</name>
<feature type="transmembrane region" description="Helical" evidence="1">
    <location>
        <begin position="12"/>
        <end position="36"/>
    </location>
</feature>
<gene>
    <name evidence="2" type="ORF">ACFQE1_10860</name>
</gene>